<feature type="transmembrane region" description="Helical" evidence="9">
    <location>
        <begin position="84"/>
        <end position="107"/>
    </location>
</feature>
<keyword evidence="8 9" id="KW-0472">Membrane</keyword>
<dbReference type="InterPro" id="IPR003593">
    <property type="entry name" value="AAA+_ATPase"/>
</dbReference>
<dbReference type="PROSITE" id="PS00211">
    <property type="entry name" value="ABC_TRANSPORTER_1"/>
    <property type="match status" value="1"/>
</dbReference>
<evidence type="ECO:0000313" key="12">
    <source>
        <dbReference type="EMBL" id="OHA70650.1"/>
    </source>
</evidence>
<dbReference type="Pfam" id="PF00664">
    <property type="entry name" value="ABC_membrane"/>
    <property type="match status" value="1"/>
</dbReference>
<dbReference type="Gene3D" id="1.20.1560.10">
    <property type="entry name" value="ABC transporter type 1, transmembrane domain"/>
    <property type="match status" value="1"/>
</dbReference>
<feature type="transmembrane region" description="Helical" evidence="9">
    <location>
        <begin position="188"/>
        <end position="209"/>
    </location>
</feature>
<dbReference type="SMART" id="SM00382">
    <property type="entry name" value="AAA"/>
    <property type="match status" value="1"/>
</dbReference>
<protein>
    <submittedName>
        <fullName evidence="12">ABC transporter</fullName>
    </submittedName>
</protein>
<feature type="transmembrane region" description="Helical" evidence="9">
    <location>
        <begin position="273"/>
        <end position="293"/>
    </location>
</feature>
<gene>
    <name evidence="12" type="ORF">A3D64_01370</name>
</gene>
<feature type="transmembrane region" description="Helical" evidence="9">
    <location>
        <begin position="27"/>
        <end position="52"/>
    </location>
</feature>
<dbReference type="SUPFAM" id="SSF52540">
    <property type="entry name" value="P-loop containing nucleoside triphosphate hydrolases"/>
    <property type="match status" value="1"/>
</dbReference>
<dbReference type="InterPro" id="IPR039421">
    <property type="entry name" value="Type_1_exporter"/>
</dbReference>
<dbReference type="Proteomes" id="UP000178613">
    <property type="component" value="Unassembled WGS sequence"/>
</dbReference>
<accession>A0A1G2RCS1</accession>
<reference evidence="12 13" key="1">
    <citation type="journal article" date="2016" name="Nat. Commun.">
        <title>Thousands of microbial genomes shed light on interconnected biogeochemical processes in an aquifer system.</title>
        <authorList>
            <person name="Anantharaman K."/>
            <person name="Brown C.T."/>
            <person name="Hug L.A."/>
            <person name="Sharon I."/>
            <person name="Castelle C.J."/>
            <person name="Probst A.J."/>
            <person name="Thomas B.C."/>
            <person name="Singh A."/>
            <person name="Wilkins M.J."/>
            <person name="Karaoz U."/>
            <person name="Brodie E.L."/>
            <person name="Williams K.H."/>
            <person name="Hubbard S.S."/>
            <person name="Banfield J.F."/>
        </authorList>
    </citation>
    <scope>NUCLEOTIDE SEQUENCE [LARGE SCALE GENOMIC DNA]</scope>
</reference>
<feature type="transmembrane region" description="Helical" evidence="9">
    <location>
        <begin position="162"/>
        <end position="182"/>
    </location>
</feature>
<evidence type="ECO:0000256" key="2">
    <source>
        <dbReference type="ARBA" id="ARBA00022448"/>
    </source>
</evidence>
<dbReference type="PANTHER" id="PTHR24221">
    <property type="entry name" value="ATP-BINDING CASSETTE SUB-FAMILY B"/>
    <property type="match status" value="1"/>
</dbReference>
<proteinExistence type="predicted"/>
<evidence type="ECO:0000256" key="5">
    <source>
        <dbReference type="ARBA" id="ARBA00022741"/>
    </source>
</evidence>
<dbReference type="GO" id="GO:0016887">
    <property type="term" value="F:ATP hydrolysis activity"/>
    <property type="evidence" value="ECO:0007669"/>
    <property type="project" value="InterPro"/>
</dbReference>
<dbReference type="Gene3D" id="3.40.50.300">
    <property type="entry name" value="P-loop containing nucleotide triphosphate hydrolases"/>
    <property type="match status" value="1"/>
</dbReference>
<evidence type="ECO:0000256" key="3">
    <source>
        <dbReference type="ARBA" id="ARBA00022475"/>
    </source>
</evidence>
<comment type="caution">
    <text evidence="12">The sequence shown here is derived from an EMBL/GenBank/DDBJ whole genome shotgun (WGS) entry which is preliminary data.</text>
</comment>
<evidence type="ECO:0000256" key="1">
    <source>
        <dbReference type="ARBA" id="ARBA00004651"/>
    </source>
</evidence>
<dbReference type="InterPro" id="IPR036640">
    <property type="entry name" value="ABC1_TM_sf"/>
</dbReference>
<organism evidence="12 13">
    <name type="scientific">Candidatus Wildermuthbacteria bacterium RIFCSPHIGHO2_02_FULL_49_9</name>
    <dbReference type="NCBI Taxonomy" id="1802456"/>
    <lineage>
        <taxon>Bacteria</taxon>
        <taxon>Candidatus Wildermuthiibacteriota</taxon>
    </lineage>
</organism>
<dbReference type="InterPro" id="IPR011527">
    <property type="entry name" value="ABC1_TM_dom"/>
</dbReference>
<evidence type="ECO:0000259" key="10">
    <source>
        <dbReference type="PROSITE" id="PS50893"/>
    </source>
</evidence>
<evidence type="ECO:0000256" key="4">
    <source>
        <dbReference type="ARBA" id="ARBA00022692"/>
    </source>
</evidence>
<evidence type="ECO:0000256" key="6">
    <source>
        <dbReference type="ARBA" id="ARBA00022840"/>
    </source>
</evidence>
<keyword evidence="2" id="KW-0813">Transport</keyword>
<evidence type="ECO:0000256" key="8">
    <source>
        <dbReference type="ARBA" id="ARBA00023136"/>
    </source>
</evidence>
<sequence length="609" mass="67739">MAFASKRVFEIREKLNILFGRKEKLQLLWVIAAALAAALFQALGVVSILPFVELVMEPEMARQNSVLQAAYQVFRFESVFSFTMALGIVLLGILVIGNAVSAAATWLRVRFVWQKNHTISLALLEKYLSMPYAYFFNQHSADLSKNILFEVQQLTGRFLQPVLQVITQGMVVLVILAALLLIHPEAAVGAIVLFGSAYLGIFLLFKNALRTRGEKRLKENTGRFTAAGEALAGVKDIKVLGREQYFVDRFSRHSDRFSALQAWNSVIVSLPRYFMETVAFGGMVLLILFFLGLDLQGSQIIPLVSFFAFAGYRMLPALQNVFHAISEIQFNKAILDTIAGDLRRGGRVSFSPKSRVLPPPLPFKEKVTLRNVSFQYPYTREAAIHEVNLEIRKGVFAGFVGPTGGGKTTLADIMIGLLAPTGGSMEVDGVPIDDGNVRNWQRTLGYVPQQIFLADDTVARNVAFGLADEEIDRSHLERACKIANLHDFVTQELPEGYETVIGERGIRLSGGQRQRIGIARALYHNPEFLVFDEATSALDGTTEKAVLEAIRRIPSSKTLVAIAHRLKTVEKCDMLYFVNRGVIADQGSYGELLERNPRFRAMALESARE</sequence>
<dbReference type="GO" id="GO:0034040">
    <property type="term" value="F:ATPase-coupled lipid transmembrane transporter activity"/>
    <property type="evidence" value="ECO:0007669"/>
    <property type="project" value="TreeGrafter"/>
</dbReference>
<evidence type="ECO:0000313" key="13">
    <source>
        <dbReference type="Proteomes" id="UP000178613"/>
    </source>
</evidence>
<name>A0A1G2RCS1_9BACT</name>
<feature type="domain" description="ABC transporter" evidence="10">
    <location>
        <begin position="367"/>
        <end position="605"/>
    </location>
</feature>
<dbReference type="SUPFAM" id="SSF90123">
    <property type="entry name" value="ABC transporter transmembrane region"/>
    <property type="match status" value="1"/>
</dbReference>
<keyword evidence="4 9" id="KW-0812">Transmembrane</keyword>
<keyword evidence="3" id="KW-1003">Cell membrane</keyword>
<evidence type="ECO:0000256" key="9">
    <source>
        <dbReference type="SAM" id="Phobius"/>
    </source>
</evidence>
<keyword evidence="6" id="KW-0067">ATP-binding</keyword>
<dbReference type="FunFam" id="3.40.50.300:FF:000299">
    <property type="entry name" value="ABC transporter ATP-binding protein/permease"/>
    <property type="match status" value="1"/>
</dbReference>
<evidence type="ECO:0000256" key="7">
    <source>
        <dbReference type="ARBA" id="ARBA00022989"/>
    </source>
</evidence>
<dbReference type="Pfam" id="PF00005">
    <property type="entry name" value="ABC_tran"/>
    <property type="match status" value="1"/>
</dbReference>
<dbReference type="PROSITE" id="PS50893">
    <property type="entry name" value="ABC_TRANSPORTER_2"/>
    <property type="match status" value="1"/>
</dbReference>
<feature type="domain" description="ABC transmembrane type-1" evidence="11">
    <location>
        <begin position="28"/>
        <end position="329"/>
    </location>
</feature>
<dbReference type="InterPro" id="IPR027417">
    <property type="entry name" value="P-loop_NTPase"/>
</dbReference>
<evidence type="ECO:0000259" key="11">
    <source>
        <dbReference type="PROSITE" id="PS50929"/>
    </source>
</evidence>
<dbReference type="PROSITE" id="PS50929">
    <property type="entry name" value="ABC_TM1F"/>
    <property type="match status" value="1"/>
</dbReference>
<dbReference type="GO" id="GO:0140359">
    <property type="term" value="F:ABC-type transporter activity"/>
    <property type="evidence" value="ECO:0007669"/>
    <property type="project" value="InterPro"/>
</dbReference>
<dbReference type="PANTHER" id="PTHR24221:SF654">
    <property type="entry name" value="ATP-BINDING CASSETTE SUB-FAMILY B MEMBER 6"/>
    <property type="match status" value="1"/>
</dbReference>
<dbReference type="AlphaFoldDB" id="A0A1G2RCS1"/>
<dbReference type="EMBL" id="MHUB01000021">
    <property type="protein sequence ID" value="OHA70650.1"/>
    <property type="molecule type" value="Genomic_DNA"/>
</dbReference>
<keyword evidence="7 9" id="KW-1133">Transmembrane helix</keyword>
<comment type="subcellular location">
    <subcellularLocation>
        <location evidence="1">Cell membrane</location>
        <topology evidence="1">Multi-pass membrane protein</topology>
    </subcellularLocation>
</comment>
<dbReference type="InterPro" id="IPR003439">
    <property type="entry name" value="ABC_transporter-like_ATP-bd"/>
</dbReference>
<keyword evidence="5" id="KW-0547">Nucleotide-binding</keyword>
<dbReference type="InterPro" id="IPR017871">
    <property type="entry name" value="ABC_transporter-like_CS"/>
</dbReference>
<dbReference type="GO" id="GO:0005886">
    <property type="term" value="C:plasma membrane"/>
    <property type="evidence" value="ECO:0007669"/>
    <property type="project" value="UniProtKB-SubCell"/>
</dbReference>
<dbReference type="GO" id="GO:0005524">
    <property type="term" value="F:ATP binding"/>
    <property type="evidence" value="ECO:0007669"/>
    <property type="project" value="UniProtKB-KW"/>
</dbReference>